<gene>
    <name evidence="3" type="ORF">HQN59_24985</name>
</gene>
<reference evidence="3 4" key="1">
    <citation type="submission" date="2020-06" db="EMBL/GenBank/DDBJ databases">
        <title>Schlegella sp. ID0723 isolated from air conditioner.</title>
        <authorList>
            <person name="Kim D.Y."/>
            <person name="Kim D.-U."/>
        </authorList>
    </citation>
    <scope>NUCLEOTIDE SEQUENCE [LARGE SCALE GENOMIC DNA]</scope>
    <source>
        <strain evidence="3 4">ID0723</strain>
    </source>
</reference>
<accession>A0A7Y6NTF0</accession>
<protein>
    <submittedName>
        <fullName evidence="3">Type II toxin-antitoxin system RelE/ParE family toxin</fullName>
    </submittedName>
</protein>
<sequence length="97" mass="11110">MPCEISPPAEADLMEIGDYIARDNPRRAETFIDELLEHGEKIAQMPTAYAPREDLAPGLRACPHQRYIIFFRVIGTTTRIERILHAARDVTEIEFDL</sequence>
<dbReference type="RefSeq" id="WP_176071859.1">
    <property type="nucleotide sequence ID" value="NZ_JABWMJ010000023.1"/>
</dbReference>
<dbReference type="Pfam" id="PF05016">
    <property type="entry name" value="ParE_toxin"/>
    <property type="match status" value="1"/>
</dbReference>
<organism evidence="3 4">
    <name type="scientific">Piscinibacter koreensis</name>
    <dbReference type="NCBI Taxonomy" id="2742824"/>
    <lineage>
        <taxon>Bacteria</taxon>
        <taxon>Pseudomonadati</taxon>
        <taxon>Pseudomonadota</taxon>
        <taxon>Betaproteobacteria</taxon>
        <taxon>Burkholderiales</taxon>
        <taxon>Sphaerotilaceae</taxon>
        <taxon>Piscinibacter</taxon>
    </lineage>
</organism>
<evidence type="ECO:0000313" key="3">
    <source>
        <dbReference type="EMBL" id="NUZ09001.1"/>
    </source>
</evidence>
<dbReference type="InterPro" id="IPR007712">
    <property type="entry name" value="RelE/ParE_toxin"/>
</dbReference>
<comment type="similarity">
    <text evidence="1">Belongs to the RelE toxin family.</text>
</comment>
<dbReference type="PANTHER" id="PTHR33755:SF6">
    <property type="entry name" value="PLASMID STABILIZATION SYSTEM PROTEIN"/>
    <property type="match status" value="1"/>
</dbReference>
<dbReference type="InterPro" id="IPR035093">
    <property type="entry name" value="RelE/ParE_toxin_dom_sf"/>
</dbReference>
<name>A0A7Y6NTF0_9BURK</name>
<evidence type="ECO:0000256" key="1">
    <source>
        <dbReference type="ARBA" id="ARBA00006226"/>
    </source>
</evidence>
<keyword evidence="2" id="KW-1277">Toxin-antitoxin system</keyword>
<dbReference type="Gene3D" id="3.30.2310.20">
    <property type="entry name" value="RelE-like"/>
    <property type="match status" value="1"/>
</dbReference>
<dbReference type="InterPro" id="IPR051803">
    <property type="entry name" value="TA_system_RelE-like_toxin"/>
</dbReference>
<proteinExistence type="inferred from homology"/>
<dbReference type="EMBL" id="JABWMJ010000023">
    <property type="protein sequence ID" value="NUZ09001.1"/>
    <property type="molecule type" value="Genomic_DNA"/>
</dbReference>
<comment type="caution">
    <text evidence="3">The sequence shown here is derived from an EMBL/GenBank/DDBJ whole genome shotgun (WGS) entry which is preliminary data.</text>
</comment>
<keyword evidence="4" id="KW-1185">Reference proteome</keyword>
<dbReference type="PANTHER" id="PTHR33755">
    <property type="entry name" value="TOXIN PARE1-RELATED"/>
    <property type="match status" value="1"/>
</dbReference>
<dbReference type="Proteomes" id="UP000529637">
    <property type="component" value="Unassembled WGS sequence"/>
</dbReference>
<evidence type="ECO:0000256" key="2">
    <source>
        <dbReference type="ARBA" id="ARBA00022649"/>
    </source>
</evidence>
<evidence type="ECO:0000313" key="4">
    <source>
        <dbReference type="Proteomes" id="UP000529637"/>
    </source>
</evidence>
<dbReference type="AlphaFoldDB" id="A0A7Y6NTF0"/>